<dbReference type="InterPro" id="IPR003879">
    <property type="entry name" value="Butyrophylin_SPRY"/>
</dbReference>
<feature type="coiled-coil region" evidence="8">
    <location>
        <begin position="281"/>
        <end position="308"/>
    </location>
</feature>
<dbReference type="SMART" id="SM00589">
    <property type="entry name" value="PRY"/>
    <property type="match status" value="1"/>
</dbReference>
<keyword evidence="8" id="KW-0175">Coiled coil</keyword>
<dbReference type="InterPro" id="IPR001841">
    <property type="entry name" value="Znf_RING"/>
</dbReference>
<keyword evidence="2" id="KW-0800">Toxin</keyword>
<dbReference type="PROSITE" id="PS50188">
    <property type="entry name" value="B302_SPRY"/>
    <property type="match status" value="1"/>
</dbReference>
<dbReference type="InterPro" id="IPR013320">
    <property type="entry name" value="ConA-like_dom_sf"/>
</dbReference>
<feature type="domain" description="B box-type" evidence="10">
    <location>
        <begin position="89"/>
        <end position="130"/>
    </location>
</feature>
<evidence type="ECO:0000259" key="10">
    <source>
        <dbReference type="PROSITE" id="PS50119"/>
    </source>
</evidence>
<dbReference type="SMART" id="SM00184">
    <property type="entry name" value="RING"/>
    <property type="match status" value="1"/>
</dbReference>
<dbReference type="PROSITE" id="PS50119">
    <property type="entry name" value="ZF_BBOX"/>
    <property type="match status" value="1"/>
</dbReference>
<feature type="domain" description="B30.2/SPRY" evidence="11">
    <location>
        <begin position="300"/>
        <end position="497"/>
    </location>
</feature>
<keyword evidence="12" id="KW-1185">Reference proteome</keyword>
<dbReference type="Gene3D" id="3.30.40.10">
    <property type="entry name" value="Zinc/RING finger domain, C3HC4 (zinc finger)"/>
    <property type="match status" value="1"/>
</dbReference>
<feature type="coiled-coil region" evidence="8">
    <location>
        <begin position="138"/>
        <end position="236"/>
    </location>
</feature>
<name>A0AA97KXS7_EUBMA</name>
<evidence type="ECO:0000256" key="7">
    <source>
        <dbReference type="PROSITE-ProRule" id="PRU00024"/>
    </source>
</evidence>
<dbReference type="AlphaFoldDB" id="A0AA97KXS7"/>
<proteinExistence type="inferred from homology"/>
<sequence length="497" mass="57997">MAAESIVKQFCEETTCSVCLEHFKEPVTVECGHNFCQACITQCWEEMDTGASCPQCREMFQQKTLRPNWQLANLVELVKKLQQGKEAEGKWRMCERHQEPLKLFCNDDQAPICMVCDRSMEHRNHRVLPIEEAFLEYKKEVLVQLQSLEQEREKLLEQKVAENQRSQKFLAQLEEEKQKTKSAFQRMHNFLEQQEHLRLSQLKELEEEMEKDKENLSRLSEEISDLNHLIKEMEGKLQQPENKFMQDPKTILSRYEKKPKRQRLELPPRLEQTIRICWEQTAGLQKALEECEESLKEALQVLRKVSLKDALVQAWRKVNVTLDPDTAHPYLVLSKDLKSVTWGQTGQYLPNNPARFDTLQSVLGREKFTSGRHSWEVEVGNGQALWGVGVARESVKRKGNITHNPDEGYWIVKTAKRYDRYYDPPCWKMTALTSSQPIILSDVIPQKIRVSLDYEEGHVEFFVADTNKRLFGFPSSSFCGVVLHPYFFIAEPNTLKC</sequence>
<dbReference type="InterPro" id="IPR003877">
    <property type="entry name" value="SPRY_dom"/>
</dbReference>
<dbReference type="SUPFAM" id="SSF49899">
    <property type="entry name" value="Concanavalin A-like lectins/glucanases"/>
    <property type="match status" value="1"/>
</dbReference>
<comment type="similarity">
    <text evidence="1">Belongs to the ohanin/vespryn family.</text>
</comment>
<keyword evidence="4 7" id="KW-0863">Zinc-finger</keyword>
<evidence type="ECO:0000256" key="8">
    <source>
        <dbReference type="SAM" id="Coils"/>
    </source>
</evidence>
<accession>A0AA97KXS7</accession>
<dbReference type="PROSITE" id="PS50089">
    <property type="entry name" value="ZF_RING_2"/>
    <property type="match status" value="1"/>
</dbReference>
<dbReference type="SUPFAM" id="SSF57850">
    <property type="entry name" value="RING/U-box"/>
    <property type="match status" value="1"/>
</dbReference>
<dbReference type="Pfam" id="PF15227">
    <property type="entry name" value="zf-C3HC4_4"/>
    <property type="match status" value="1"/>
</dbReference>
<dbReference type="Pfam" id="PF00643">
    <property type="entry name" value="zf-B_box"/>
    <property type="match status" value="1"/>
</dbReference>
<evidence type="ECO:0000256" key="5">
    <source>
        <dbReference type="ARBA" id="ARBA00022833"/>
    </source>
</evidence>
<dbReference type="InterPro" id="IPR043136">
    <property type="entry name" value="B30.2/SPRY_sf"/>
</dbReference>
<dbReference type="GeneID" id="129328867"/>
<organism evidence="12 13">
    <name type="scientific">Eublepharis macularius</name>
    <name type="common">Leopard gecko</name>
    <name type="synonym">Cyrtodactylus macularius</name>
    <dbReference type="NCBI Taxonomy" id="481883"/>
    <lineage>
        <taxon>Eukaryota</taxon>
        <taxon>Metazoa</taxon>
        <taxon>Chordata</taxon>
        <taxon>Craniata</taxon>
        <taxon>Vertebrata</taxon>
        <taxon>Euteleostomi</taxon>
        <taxon>Lepidosauria</taxon>
        <taxon>Squamata</taxon>
        <taxon>Bifurcata</taxon>
        <taxon>Gekkota</taxon>
        <taxon>Eublepharidae</taxon>
        <taxon>Eublepharinae</taxon>
        <taxon>Eublepharis</taxon>
    </lineage>
</organism>
<evidence type="ECO:0000256" key="1">
    <source>
        <dbReference type="ARBA" id="ARBA00009651"/>
    </source>
</evidence>
<evidence type="ECO:0000256" key="4">
    <source>
        <dbReference type="ARBA" id="ARBA00022771"/>
    </source>
</evidence>
<dbReference type="CDD" id="cd19762">
    <property type="entry name" value="Bbox2_TRIM7-like"/>
    <property type="match status" value="1"/>
</dbReference>
<dbReference type="InterPro" id="IPR000315">
    <property type="entry name" value="Znf_B-box"/>
</dbReference>
<dbReference type="FunFam" id="2.60.120.920:FF:000004">
    <property type="entry name" value="Butyrophilin subfamily 1 member A1"/>
    <property type="match status" value="1"/>
</dbReference>
<dbReference type="InterPro" id="IPR050143">
    <property type="entry name" value="TRIM/RBCC"/>
</dbReference>
<dbReference type="Pfam" id="PF00622">
    <property type="entry name" value="SPRY"/>
    <property type="match status" value="1"/>
</dbReference>
<protein>
    <submittedName>
        <fullName evidence="13">Zinc finger protein RFP-like</fullName>
    </submittedName>
</protein>
<keyword evidence="2" id="KW-0528">Neurotoxin</keyword>
<dbReference type="PRINTS" id="PR01407">
    <property type="entry name" value="BUTYPHLNCDUF"/>
</dbReference>
<dbReference type="PROSITE" id="PS00518">
    <property type="entry name" value="ZF_RING_1"/>
    <property type="match status" value="1"/>
</dbReference>
<dbReference type="InterPro" id="IPR017907">
    <property type="entry name" value="Znf_RING_CS"/>
</dbReference>
<evidence type="ECO:0000256" key="2">
    <source>
        <dbReference type="ARBA" id="ARBA00022699"/>
    </source>
</evidence>
<keyword evidence="5" id="KW-0862">Zinc</keyword>
<keyword evidence="3" id="KW-0479">Metal-binding</keyword>
<dbReference type="Gene3D" id="2.60.120.920">
    <property type="match status" value="1"/>
</dbReference>
<dbReference type="SUPFAM" id="SSF57845">
    <property type="entry name" value="B-box zinc-binding domain"/>
    <property type="match status" value="1"/>
</dbReference>
<dbReference type="Gene3D" id="3.30.160.60">
    <property type="entry name" value="Classic Zinc Finger"/>
    <property type="match status" value="1"/>
</dbReference>
<dbReference type="InterPro" id="IPR006574">
    <property type="entry name" value="PRY"/>
</dbReference>
<dbReference type="KEGG" id="emc:129328867"/>
<dbReference type="Proteomes" id="UP001190640">
    <property type="component" value="Chromosome 4"/>
</dbReference>
<dbReference type="InterPro" id="IPR013083">
    <property type="entry name" value="Znf_RING/FYVE/PHD"/>
</dbReference>
<comment type="function">
    <text evidence="6">Neurotoxin that produces dose-dependent hypolocomotion and hyperalgesia in mice. May directly act on the central nervous system, as it is 6500-fold more potent when administered intracerebroventricularly than intraperitoneal.</text>
</comment>
<dbReference type="InterPro" id="IPR001870">
    <property type="entry name" value="B30.2/SPRY"/>
</dbReference>
<evidence type="ECO:0000256" key="6">
    <source>
        <dbReference type="ARBA" id="ARBA00034460"/>
    </source>
</evidence>
<dbReference type="Pfam" id="PF13765">
    <property type="entry name" value="PRY"/>
    <property type="match status" value="1"/>
</dbReference>
<evidence type="ECO:0000313" key="12">
    <source>
        <dbReference type="Proteomes" id="UP001190640"/>
    </source>
</evidence>
<dbReference type="RefSeq" id="XP_054834153.1">
    <property type="nucleotide sequence ID" value="XM_054978178.1"/>
</dbReference>
<dbReference type="GO" id="GO:0008270">
    <property type="term" value="F:zinc ion binding"/>
    <property type="evidence" value="ECO:0007669"/>
    <property type="project" value="UniProtKB-KW"/>
</dbReference>
<evidence type="ECO:0000313" key="13">
    <source>
        <dbReference type="RefSeq" id="XP_054834153.1"/>
    </source>
</evidence>
<dbReference type="CDD" id="cd16594">
    <property type="entry name" value="RING-HC_TRIM7-like_C-IV"/>
    <property type="match status" value="1"/>
</dbReference>
<dbReference type="SMART" id="SM00336">
    <property type="entry name" value="BBOX"/>
    <property type="match status" value="1"/>
</dbReference>
<dbReference type="CDD" id="cd12888">
    <property type="entry name" value="SPRY_PRY_TRIM7_like"/>
    <property type="match status" value="1"/>
</dbReference>
<dbReference type="PANTHER" id="PTHR24103">
    <property type="entry name" value="E3 UBIQUITIN-PROTEIN LIGASE TRIM"/>
    <property type="match status" value="1"/>
</dbReference>
<evidence type="ECO:0000256" key="3">
    <source>
        <dbReference type="ARBA" id="ARBA00022723"/>
    </source>
</evidence>
<evidence type="ECO:0000259" key="11">
    <source>
        <dbReference type="PROSITE" id="PS50188"/>
    </source>
</evidence>
<evidence type="ECO:0000259" key="9">
    <source>
        <dbReference type="PROSITE" id="PS50089"/>
    </source>
</evidence>
<dbReference type="SMART" id="SM00449">
    <property type="entry name" value="SPRY"/>
    <property type="match status" value="1"/>
</dbReference>
<feature type="domain" description="RING-type" evidence="9">
    <location>
        <begin position="16"/>
        <end position="57"/>
    </location>
</feature>
<reference evidence="13" key="1">
    <citation type="submission" date="2025-08" db="UniProtKB">
        <authorList>
            <consortium name="RefSeq"/>
        </authorList>
    </citation>
    <scope>IDENTIFICATION</scope>
    <source>
        <tissue evidence="13">Blood</tissue>
    </source>
</reference>
<gene>
    <name evidence="13" type="primary">LOC129328867</name>
</gene>